<dbReference type="SUPFAM" id="SSF51366">
    <property type="entry name" value="Ribulose-phoshate binding barrel"/>
    <property type="match status" value="1"/>
</dbReference>
<evidence type="ECO:0000313" key="11">
    <source>
        <dbReference type="EMBL" id="MDM9632379.1"/>
    </source>
</evidence>
<evidence type="ECO:0000256" key="1">
    <source>
        <dbReference type="ARBA" id="ARBA00001164"/>
    </source>
</evidence>
<comment type="catalytic activity">
    <reaction evidence="1 9">
        <text>N-(5-phospho-beta-D-ribosyl)anthranilate = 1-(2-carboxyphenylamino)-1-deoxy-D-ribulose 5-phosphate</text>
        <dbReference type="Rhea" id="RHEA:21540"/>
        <dbReference type="ChEBI" id="CHEBI:18277"/>
        <dbReference type="ChEBI" id="CHEBI:58613"/>
        <dbReference type="EC" id="5.3.1.24"/>
    </reaction>
</comment>
<dbReference type="InterPro" id="IPR001240">
    <property type="entry name" value="PRAI_dom"/>
</dbReference>
<dbReference type="InterPro" id="IPR013785">
    <property type="entry name" value="Aldolase_TIM"/>
</dbReference>
<keyword evidence="7 9" id="KW-0057">Aromatic amino acid biosynthesis</keyword>
<sequence length="219" mass="24535">MKLKVCGMKYNPSEVMALGPDYLGFIFWEGTPRNFTGEEIPALPREIRAVGVFVDEAIPVLIERVKTYGLRAVQLHGKESPEYCSELQERLQKENPGVLIIKAFAIGPGFDFDPLKKYTKVCDLFLFDTRGPLPGGNGTVFNWEQLKAYPHKTPYFLSGGIGEKDCPKLLAFARTPQAALCVGIDVNSKFEIRPGEKNIDALKRFLECGIWKAKTKIAY</sequence>
<dbReference type="Proteomes" id="UP001174839">
    <property type="component" value="Unassembled WGS sequence"/>
</dbReference>
<evidence type="ECO:0000256" key="4">
    <source>
        <dbReference type="ARBA" id="ARBA00022272"/>
    </source>
</evidence>
<proteinExistence type="inferred from homology"/>
<evidence type="ECO:0000259" key="10">
    <source>
        <dbReference type="Pfam" id="PF00697"/>
    </source>
</evidence>
<protein>
    <recommendedName>
        <fullName evidence="4 9">N-(5'-phosphoribosyl)anthranilate isomerase</fullName>
        <shortName evidence="9">PRAI</shortName>
        <ecNumber evidence="3 9">5.3.1.24</ecNumber>
    </recommendedName>
</protein>
<keyword evidence="8 9" id="KW-0413">Isomerase</keyword>
<dbReference type="PANTHER" id="PTHR42894">
    <property type="entry name" value="N-(5'-PHOSPHORIBOSYL)ANTHRANILATE ISOMERASE"/>
    <property type="match status" value="1"/>
</dbReference>
<keyword evidence="6 9" id="KW-0822">Tryptophan biosynthesis</keyword>
<dbReference type="InterPro" id="IPR011060">
    <property type="entry name" value="RibuloseP-bd_barrel"/>
</dbReference>
<dbReference type="InterPro" id="IPR044643">
    <property type="entry name" value="TrpF_fam"/>
</dbReference>
<comment type="caution">
    <text evidence="11">The sequence shown here is derived from an EMBL/GenBank/DDBJ whole genome shotgun (WGS) entry which is preliminary data.</text>
</comment>
<dbReference type="GO" id="GO:0016853">
    <property type="term" value="F:isomerase activity"/>
    <property type="evidence" value="ECO:0007669"/>
    <property type="project" value="UniProtKB-KW"/>
</dbReference>
<keyword evidence="5 9" id="KW-0028">Amino-acid biosynthesis</keyword>
<evidence type="ECO:0000256" key="2">
    <source>
        <dbReference type="ARBA" id="ARBA00004664"/>
    </source>
</evidence>
<evidence type="ECO:0000256" key="9">
    <source>
        <dbReference type="HAMAP-Rule" id="MF_00135"/>
    </source>
</evidence>
<dbReference type="PANTHER" id="PTHR42894:SF1">
    <property type="entry name" value="N-(5'-PHOSPHORIBOSYL)ANTHRANILATE ISOMERASE"/>
    <property type="match status" value="1"/>
</dbReference>
<dbReference type="EMBL" id="JAUDUY010000008">
    <property type="protein sequence ID" value="MDM9632379.1"/>
    <property type="molecule type" value="Genomic_DNA"/>
</dbReference>
<dbReference type="RefSeq" id="WP_289725744.1">
    <property type="nucleotide sequence ID" value="NZ_JAUDUY010000008.1"/>
</dbReference>
<organism evidence="11 12">
    <name type="scientific">Robiginitalea aurantiaca</name>
    <dbReference type="NCBI Taxonomy" id="3056915"/>
    <lineage>
        <taxon>Bacteria</taxon>
        <taxon>Pseudomonadati</taxon>
        <taxon>Bacteroidota</taxon>
        <taxon>Flavobacteriia</taxon>
        <taxon>Flavobacteriales</taxon>
        <taxon>Flavobacteriaceae</taxon>
        <taxon>Robiginitalea</taxon>
    </lineage>
</organism>
<evidence type="ECO:0000256" key="3">
    <source>
        <dbReference type="ARBA" id="ARBA00012572"/>
    </source>
</evidence>
<evidence type="ECO:0000256" key="5">
    <source>
        <dbReference type="ARBA" id="ARBA00022605"/>
    </source>
</evidence>
<feature type="domain" description="N-(5'phosphoribosyl) anthranilate isomerase (PRAI)" evidence="10">
    <location>
        <begin position="15"/>
        <end position="207"/>
    </location>
</feature>
<dbReference type="EC" id="5.3.1.24" evidence="3 9"/>
<dbReference type="Gene3D" id="3.20.20.70">
    <property type="entry name" value="Aldolase class I"/>
    <property type="match status" value="1"/>
</dbReference>
<evidence type="ECO:0000256" key="7">
    <source>
        <dbReference type="ARBA" id="ARBA00023141"/>
    </source>
</evidence>
<dbReference type="HAMAP" id="MF_00135">
    <property type="entry name" value="PRAI"/>
    <property type="match status" value="1"/>
</dbReference>
<evidence type="ECO:0000256" key="8">
    <source>
        <dbReference type="ARBA" id="ARBA00023235"/>
    </source>
</evidence>
<keyword evidence="12" id="KW-1185">Reference proteome</keyword>
<accession>A0ABT7WHU8</accession>
<comment type="pathway">
    <text evidence="2 9">Amino-acid biosynthesis; L-tryptophan biosynthesis; L-tryptophan from chorismate: step 3/5.</text>
</comment>
<evidence type="ECO:0000313" key="12">
    <source>
        <dbReference type="Proteomes" id="UP001174839"/>
    </source>
</evidence>
<dbReference type="CDD" id="cd00405">
    <property type="entry name" value="PRAI"/>
    <property type="match status" value="1"/>
</dbReference>
<gene>
    <name evidence="9" type="primary">trpF</name>
    <name evidence="11" type="ORF">QU605_12915</name>
</gene>
<evidence type="ECO:0000256" key="6">
    <source>
        <dbReference type="ARBA" id="ARBA00022822"/>
    </source>
</evidence>
<name>A0ABT7WHU8_9FLAO</name>
<comment type="similarity">
    <text evidence="9">Belongs to the TrpF family.</text>
</comment>
<reference evidence="11" key="1">
    <citation type="submission" date="2023-06" db="EMBL/GenBank/DDBJ databases">
        <title>Robiginitalea aurantiacus sp. nov. and Algoriphagus sediminis sp. nov., isolated from coastal sediment.</title>
        <authorList>
            <person name="Zhou Z.Y."/>
            <person name="An J."/>
            <person name="Jia Y.W."/>
            <person name="Du Z.J."/>
        </authorList>
    </citation>
    <scope>NUCLEOTIDE SEQUENCE</scope>
    <source>
        <strain evidence="11">M39</strain>
    </source>
</reference>
<dbReference type="Pfam" id="PF00697">
    <property type="entry name" value="PRAI"/>
    <property type="match status" value="1"/>
</dbReference>